<dbReference type="GO" id="GO:0031507">
    <property type="term" value="P:heterochromatin formation"/>
    <property type="evidence" value="ECO:0000318"/>
    <property type="project" value="GO_Central"/>
</dbReference>
<evidence type="ECO:0000313" key="2">
    <source>
        <dbReference type="EMBL" id="KAJ0203958.1"/>
    </source>
</evidence>
<dbReference type="Pfam" id="PF16211">
    <property type="entry name" value="Histone_H2A_C"/>
    <property type="match status" value="1"/>
</dbReference>
<dbReference type="GO" id="GO:0046982">
    <property type="term" value="F:protein heterodimerization activity"/>
    <property type="evidence" value="ECO:0007669"/>
    <property type="project" value="InterPro"/>
</dbReference>
<dbReference type="SMART" id="SM00414">
    <property type="entry name" value="H2A"/>
    <property type="match status" value="1"/>
</dbReference>
<evidence type="ECO:0000313" key="3">
    <source>
        <dbReference type="Proteomes" id="UP000235145"/>
    </source>
</evidence>
<dbReference type="CDD" id="cd00074">
    <property type="entry name" value="HFD_H2A"/>
    <property type="match status" value="1"/>
</dbReference>
<dbReference type="GO" id="GO:0003677">
    <property type="term" value="F:DNA binding"/>
    <property type="evidence" value="ECO:0007669"/>
    <property type="project" value="InterPro"/>
</dbReference>
<organism evidence="2 3">
    <name type="scientific">Lactuca sativa</name>
    <name type="common">Garden lettuce</name>
    <dbReference type="NCBI Taxonomy" id="4236"/>
    <lineage>
        <taxon>Eukaryota</taxon>
        <taxon>Viridiplantae</taxon>
        <taxon>Streptophyta</taxon>
        <taxon>Embryophyta</taxon>
        <taxon>Tracheophyta</taxon>
        <taxon>Spermatophyta</taxon>
        <taxon>Magnoliopsida</taxon>
        <taxon>eudicotyledons</taxon>
        <taxon>Gunneridae</taxon>
        <taxon>Pentapetalae</taxon>
        <taxon>asterids</taxon>
        <taxon>campanulids</taxon>
        <taxon>Asterales</taxon>
        <taxon>Asteraceae</taxon>
        <taxon>Cichorioideae</taxon>
        <taxon>Cichorieae</taxon>
        <taxon>Lactucinae</taxon>
        <taxon>Lactuca</taxon>
    </lineage>
</organism>
<dbReference type="InterPro" id="IPR032454">
    <property type="entry name" value="Histone_H2A_C"/>
</dbReference>
<dbReference type="InterPro" id="IPR009072">
    <property type="entry name" value="Histone-fold"/>
</dbReference>
<accession>A0A9R1VFA7</accession>
<dbReference type="Proteomes" id="UP000235145">
    <property type="component" value="Unassembled WGS sequence"/>
</dbReference>
<gene>
    <name evidence="2" type="ORF">LSAT_V11C500274420</name>
</gene>
<feature type="domain" description="Histone H2A C-terminal" evidence="1">
    <location>
        <begin position="144"/>
        <end position="172"/>
    </location>
</feature>
<dbReference type="EMBL" id="NBSK02000005">
    <property type="protein sequence ID" value="KAJ0203958.1"/>
    <property type="molecule type" value="Genomic_DNA"/>
</dbReference>
<dbReference type="AlphaFoldDB" id="A0A9R1VFA7"/>
<protein>
    <recommendedName>
        <fullName evidence="1">Histone H2A C-terminal domain-containing protein</fullName>
    </recommendedName>
</protein>
<comment type="caution">
    <text evidence="2">The sequence shown here is derived from an EMBL/GenBank/DDBJ whole genome shotgun (WGS) entry which is preliminary data.</text>
</comment>
<dbReference type="Gene3D" id="1.10.20.10">
    <property type="entry name" value="Histone, subunit A"/>
    <property type="match status" value="1"/>
</dbReference>
<dbReference type="SUPFAM" id="SSF47113">
    <property type="entry name" value="Histone-fold"/>
    <property type="match status" value="1"/>
</dbReference>
<name>A0A9R1VFA7_LACSA</name>
<dbReference type="GO" id="GO:0000786">
    <property type="term" value="C:nucleosome"/>
    <property type="evidence" value="ECO:0000318"/>
    <property type="project" value="GO_Central"/>
</dbReference>
<dbReference type="InterPro" id="IPR002119">
    <property type="entry name" value="Histone_H2A"/>
</dbReference>
<dbReference type="GO" id="GO:0005634">
    <property type="term" value="C:nucleus"/>
    <property type="evidence" value="ECO:0000318"/>
    <property type="project" value="GO_Central"/>
</dbReference>
<proteinExistence type="predicted"/>
<reference evidence="2 3" key="1">
    <citation type="journal article" date="2017" name="Nat. Commun.">
        <title>Genome assembly with in vitro proximity ligation data and whole-genome triplication in lettuce.</title>
        <authorList>
            <person name="Reyes-Chin-Wo S."/>
            <person name="Wang Z."/>
            <person name="Yang X."/>
            <person name="Kozik A."/>
            <person name="Arikit S."/>
            <person name="Song C."/>
            <person name="Xia L."/>
            <person name="Froenicke L."/>
            <person name="Lavelle D.O."/>
            <person name="Truco M.J."/>
            <person name="Xia R."/>
            <person name="Zhu S."/>
            <person name="Xu C."/>
            <person name="Xu H."/>
            <person name="Xu X."/>
            <person name="Cox K."/>
            <person name="Korf I."/>
            <person name="Meyers B.C."/>
            <person name="Michelmore R.W."/>
        </authorList>
    </citation>
    <scope>NUCLEOTIDE SEQUENCE [LARGE SCALE GENOMIC DNA]</scope>
    <source>
        <strain evidence="3">cv. Salinas</strain>
        <tissue evidence="2">Seedlings</tissue>
    </source>
</reference>
<evidence type="ECO:0000259" key="1">
    <source>
        <dbReference type="Pfam" id="PF16211"/>
    </source>
</evidence>
<dbReference type="GO" id="GO:0030527">
    <property type="term" value="F:structural constituent of chromatin"/>
    <property type="evidence" value="ECO:0000318"/>
    <property type="project" value="GO_Central"/>
</dbReference>
<sequence>MDEQILQITLFKTYLFHRHRQNHISPRFYTSTHLNLLPTINPNPPTFEDDKIVVVGNDFKIEIIIRNQPSRAPIARFLKAGKYAERVGVGAPLYLAAVLEYLADFLDPFFSNLIVLRLAGNAARDNKKTRIVRRHIQLAVGNEEELSKLLGDVTIANGGVMPNINNLLLLKKVCVFRVSYVRDMLFI</sequence>
<keyword evidence="3" id="KW-1185">Reference proteome</keyword>
<dbReference type="PANTHER" id="PTHR23430">
    <property type="entry name" value="HISTONE H2A"/>
    <property type="match status" value="1"/>
</dbReference>